<evidence type="ECO:0000256" key="11">
    <source>
        <dbReference type="PROSITE-ProRule" id="PRU01360"/>
    </source>
</evidence>
<evidence type="ECO:0000256" key="7">
    <source>
        <dbReference type="ARBA" id="ARBA00023065"/>
    </source>
</evidence>
<accession>A0ABZ0GRN1</accession>
<evidence type="ECO:0000256" key="1">
    <source>
        <dbReference type="ARBA" id="ARBA00004571"/>
    </source>
</evidence>
<protein>
    <submittedName>
        <fullName evidence="16">TonB-dependent receptor</fullName>
    </submittedName>
</protein>
<dbReference type="InterPro" id="IPR036942">
    <property type="entry name" value="Beta-barrel_TonB_sf"/>
</dbReference>
<dbReference type="Proteomes" id="UP001301442">
    <property type="component" value="Chromosome"/>
</dbReference>
<feature type="domain" description="TonB-dependent receptor plug" evidence="15">
    <location>
        <begin position="55"/>
        <end position="162"/>
    </location>
</feature>
<keyword evidence="4" id="KW-0410">Iron transport</keyword>
<evidence type="ECO:0000256" key="6">
    <source>
        <dbReference type="ARBA" id="ARBA00023004"/>
    </source>
</evidence>
<comment type="similarity">
    <text evidence="11 12">Belongs to the TonB-dependent receptor family.</text>
</comment>
<name>A0ABZ0GRN1_9GAMM</name>
<dbReference type="InterPro" id="IPR000531">
    <property type="entry name" value="Beta-barrel_TonB"/>
</dbReference>
<evidence type="ECO:0000313" key="16">
    <source>
        <dbReference type="EMBL" id="WOH38446.1"/>
    </source>
</evidence>
<proteinExistence type="inferred from homology"/>
<dbReference type="RefSeq" id="WP_348397216.1">
    <property type="nucleotide sequence ID" value="NZ_CP136600.1"/>
</dbReference>
<dbReference type="Pfam" id="PF00593">
    <property type="entry name" value="TonB_dep_Rec_b-barrel"/>
    <property type="match status" value="1"/>
</dbReference>
<feature type="domain" description="TonB-dependent receptor-like beta-barrel" evidence="14">
    <location>
        <begin position="259"/>
        <end position="668"/>
    </location>
</feature>
<comment type="subcellular location">
    <subcellularLocation>
        <location evidence="1 11">Cell outer membrane</location>
        <topology evidence="1 11">Multi-pass membrane protein</topology>
    </subcellularLocation>
</comment>
<evidence type="ECO:0000256" key="5">
    <source>
        <dbReference type="ARBA" id="ARBA00022692"/>
    </source>
</evidence>
<evidence type="ECO:0000256" key="10">
    <source>
        <dbReference type="ARBA" id="ARBA00023237"/>
    </source>
</evidence>
<keyword evidence="17" id="KW-1185">Reference proteome</keyword>
<organism evidence="16 17">
    <name type="scientific">Thalassotalea fonticola</name>
    <dbReference type="NCBI Taxonomy" id="3065649"/>
    <lineage>
        <taxon>Bacteria</taxon>
        <taxon>Pseudomonadati</taxon>
        <taxon>Pseudomonadota</taxon>
        <taxon>Gammaproteobacteria</taxon>
        <taxon>Alteromonadales</taxon>
        <taxon>Colwelliaceae</taxon>
        <taxon>Thalassotalea</taxon>
    </lineage>
</organism>
<keyword evidence="9 11" id="KW-0472">Membrane</keyword>
<dbReference type="PROSITE" id="PS52016">
    <property type="entry name" value="TONB_DEPENDENT_REC_3"/>
    <property type="match status" value="1"/>
</dbReference>
<dbReference type="PANTHER" id="PTHR32552:SF81">
    <property type="entry name" value="TONB-DEPENDENT OUTER MEMBRANE RECEPTOR"/>
    <property type="match status" value="1"/>
</dbReference>
<gene>
    <name evidence="16" type="ORF">RI844_04215</name>
</gene>
<evidence type="ECO:0000256" key="4">
    <source>
        <dbReference type="ARBA" id="ARBA00022496"/>
    </source>
</evidence>
<keyword evidence="7" id="KW-0406">Ion transport</keyword>
<reference evidence="16 17" key="1">
    <citation type="submission" date="2023-09" db="EMBL/GenBank/DDBJ databases">
        <authorList>
            <person name="Qi X."/>
        </authorList>
    </citation>
    <scope>NUCLEOTIDE SEQUENCE [LARGE SCALE GENOMIC DNA]</scope>
    <source>
        <strain evidence="16 17">S1-1</strain>
    </source>
</reference>
<keyword evidence="3 11" id="KW-1134">Transmembrane beta strand</keyword>
<dbReference type="InterPro" id="IPR039426">
    <property type="entry name" value="TonB-dep_rcpt-like"/>
</dbReference>
<evidence type="ECO:0000256" key="3">
    <source>
        <dbReference type="ARBA" id="ARBA00022452"/>
    </source>
</evidence>
<evidence type="ECO:0000259" key="15">
    <source>
        <dbReference type="Pfam" id="PF07715"/>
    </source>
</evidence>
<keyword evidence="10 11" id="KW-0998">Cell outer membrane</keyword>
<evidence type="ECO:0000256" key="12">
    <source>
        <dbReference type="RuleBase" id="RU003357"/>
    </source>
</evidence>
<evidence type="ECO:0000256" key="13">
    <source>
        <dbReference type="SAM" id="SignalP"/>
    </source>
</evidence>
<keyword evidence="2 11" id="KW-0813">Transport</keyword>
<evidence type="ECO:0000313" key="17">
    <source>
        <dbReference type="Proteomes" id="UP001301442"/>
    </source>
</evidence>
<keyword evidence="5 11" id="KW-0812">Transmembrane</keyword>
<evidence type="ECO:0000256" key="2">
    <source>
        <dbReference type="ARBA" id="ARBA00022448"/>
    </source>
</evidence>
<evidence type="ECO:0000256" key="8">
    <source>
        <dbReference type="ARBA" id="ARBA00023077"/>
    </source>
</evidence>
<dbReference type="EMBL" id="CP136600">
    <property type="protein sequence ID" value="WOH38446.1"/>
    <property type="molecule type" value="Genomic_DNA"/>
</dbReference>
<keyword evidence="16" id="KW-0675">Receptor</keyword>
<evidence type="ECO:0000256" key="9">
    <source>
        <dbReference type="ARBA" id="ARBA00023136"/>
    </source>
</evidence>
<sequence length="710" mass="79307">MNFHTTLKASKSILASAITLALLPTSVFAETDANTELEQDFEIIQVVGDFREQNLQKTASSLSVVNSDDIALRNAQNLEEIVLATPNVNFSSGSSRARYYQIRGIGERSQFKEPINPSVGVIIDEVDFTGIGSAASLFDVKQVEIFRGPQGTKFGANAMAGVINITTFDPAQEFEGSVKAMVGNYNSSSLGLMLSGPASDKLGYRVAVEQFQSDGFIENTYLDKEDTNNKDELTIRTKLKYKASEHLTIDMSVFYLDFDNGYDAFSLDNNRDTLSDQPGFDTQETIATSIKATYSGLNTVDVVSIFSYADSELDYGYDEDWSNADLCVENECPWGDYSSTDYYFRDKASSTQEIRLVSKPDHQIFANTTSWVAGVYHKNESEDLIREYTYGGLESEFDADTIAGFVQLDSKVANNLTLTTGIRVEDRNADYSNSEGVNFEPSDTMVGGKVVLAYQATADSLVYGSVNRGFKAGGVNSSGTLSADNREFEPEYVMNYELGLKQNYLDGDAYARFSLFYMDRDDMQISSYTEVFREDGSTEFVSYLVNASSGTNQGLEIDGAWNINDNFELYGSLGLLDSEYTNYIHTDSDGNETDYSGEEQAHSPQYQFNFGVNYFLNDNFLFNVSVDGKDEFYFSDSHREKSEAIELLNSSVTYFQDTWQVKLWGRNITDEDYQSRGFYFGNDPRDSYTAKGYYQLAAPAEFGITVDYQF</sequence>
<feature type="signal peptide" evidence="13">
    <location>
        <begin position="1"/>
        <end position="29"/>
    </location>
</feature>
<dbReference type="PANTHER" id="PTHR32552">
    <property type="entry name" value="FERRICHROME IRON RECEPTOR-RELATED"/>
    <property type="match status" value="1"/>
</dbReference>
<keyword evidence="13" id="KW-0732">Signal</keyword>
<dbReference type="SUPFAM" id="SSF56935">
    <property type="entry name" value="Porins"/>
    <property type="match status" value="1"/>
</dbReference>
<dbReference type="Pfam" id="PF07715">
    <property type="entry name" value="Plug"/>
    <property type="match status" value="1"/>
</dbReference>
<keyword evidence="6" id="KW-0408">Iron</keyword>
<evidence type="ECO:0000259" key="14">
    <source>
        <dbReference type="Pfam" id="PF00593"/>
    </source>
</evidence>
<dbReference type="InterPro" id="IPR012910">
    <property type="entry name" value="Plug_dom"/>
</dbReference>
<feature type="chain" id="PRO_5046370191" evidence="13">
    <location>
        <begin position="30"/>
        <end position="710"/>
    </location>
</feature>
<dbReference type="Gene3D" id="2.40.170.20">
    <property type="entry name" value="TonB-dependent receptor, beta-barrel domain"/>
    <property type="match status" value="1"/>
</dbReference>
<keyword evidence="8 12" id="KW-0798">TonB box</keyword>